<protein>
    <submittedName>
        <fullName evidence="1">Uncharacterized protein</fullName>
    </submittedName>
</protein>
<evidence type="ECO:0000313" key="2">
    <source>
        <dbReference type="Proteomes" id="UP001199816"/>
    </source>
</evidence>
<dbReference type="Proteomes" id="UP001199816">
    <property type="component" value="Unassembled WGS sequence"/>
</dbReference>
<dbReference type="RefSeq" id="WP_231003042.1">
    <property type="nucleotide sequence ID" value="NZ_JAJNEC010000004.1"/>
</dbReference>
<reference evidence="1 2" key="1">
    <citation type="submission" date="2021-11" db="EMBL/GenBank/DDBJ databases">
        <title>Genomic of Niabella pedocola.</title>
        <authorList>
            <person name="Wu T."/>
        </authorList>
    </citation>
    <scope>NUCLEOTIDE SEQUENCE [LARGE SCALE GENOMIC DNA]</scope>
    <source>
        <strain evidence="1 2">JCM 31011</strain>
    </source>
</reference>
<accession>A0ABS8PM06</accession>
<comment type="caution">
    <text evidence="1">The sequence shown here is derived from an EMBL/GenBank/DDBJ whole genome shotgun (WGS) entry which is preliminary data.</text>
</comment>
<dbReference type="EMBL" id="JAJNEC010000004">
    <property type="protein sequence ID" value="MCD2422139.1"/>
    <property type="molecule type" value="Genomic_DNA"/>
</dbReference>
<sequence>MKIDIHQLSTIGDIQDQFQKLFPYLKLDCYIHPHLRGQASPARDKLGKGLLFKDVAPLKGIRPFSFTAGATVADFEAEFFRNTGIAAQVARASAGIWIQTTGTDLLTLEEQNKKGYDDSRIVVPDQPQDFDLREQD</sequence>
<name>A0ABS8PM06_9BACT</name>
<organism evidence="1 2">
    <name type="scientific">Niabella pedocola</name>
    <dbReference type="NCBI Taxonomy" id="1752077"/>
    <lineage>
        <taxon>Bacteria</taxon>
        <taxon>Pseudomonadati</taxon>
        <taxon>Bacteroidota</taxon>
        <taxon>Chitinophagia</taxon>
        <taxon>Chitinophagales</taxon>
        <taxon>Chitinophagaceae</taxon>
        <taxon>Niabella</taxon>
    </lineage>
</organism>
<proteinExistence type="predicted"/>
<evidence type="ECO:0000313" key="1">
    <source>
        <dbReference type="EMBL" id="MCD2422139.1"/>
    </source>
</evidence>
<keyword evidence="2" id="KW-1185">Reference proteome</keyword>
<gene>
    <name evidence="1" type="ORF">LQ567_05150</name>
</gene>